<dbReference type="PANTHER" id="PTHR23048">
    <property type="entry name" value="MYOSIN LIGHT CHAIN 1, 3"/>
    <property type="match status" value="1"/>
</dbReference>
<dbReference type="eggNOG" id="KOG0027">
    <property type="taxonomic scope" value="Eukaryota"/>
</dbReference>
<dbReference type="GO" id="GO:0005509">
    <property type="term" value="F:calcium ion binding"/>
    <property type="evidence" value="ECO:0007669"/>
    <property type="project" value="InterPro"/>
</dbReference>
<evidence type="ECO:0000259" key="3">
    <source>
        <dbReference type="PROSITE" id="PS50222"/>
    </source>
</evidence>
<dbReference type="PROSITE" id="PS50222">
    <property type="entry name" value="EF_HAND_2"/>
    <property type="match status" value="3"/>
</dbReference>
<protein>
    <recommendedName>
        <fullName evidence="3">EF-hand domain-containing protein</fullName>
    </recommendedName>
</protein>
<dbReference type="OrthoDB" id="26525at2759"/>
<reference evidence="4 5" key="1">
    <citation type="journal article" date="2011" name="Proc. Natl. Acad. Sci. U.S.A.">
        <title>Evolutionary erosion of yeast sex chromosomes by mating-type switching accidents.</title>
        <authorList>
            <person name="Gordon J.L."/>
            <person name="Armisen D."/>
            <person name="Proux-Wera E."/>
            <person name="Oheigeartaigh S.S."/>
            <person name="Byrne K.P."/>
            <person name="Wolfe K.H."/>
        </authorList>
    </citation>
    <scope>NUCLEOTIDE SEQUENCE [LARGE SCALE GENOMIC DNA]</scope>
    <source>
        <strain evidence="5">ATCC 34711 / CBS 6284 / DSM 70876 / NBRC 10599 / NRRL Y-10934 / UCD 77-7</strain>
    </source>
</reference>
<dbReference type="SUPFAM" id="SSF47473">
    <property type="entry name" value="EF-hand"/>
    <property type="match status" value="1"/>
</dbReference>
<dbReference type="InterPro" id="IPR018247">
    <property type="entry name" value="EF_Hand_1_Ca_BS"/>
</dbReference>
<feature type="domain" description="EF-hand" evidence="3">
    <location>
        <begin position="81"/>
        <end position="116"/>
    </location>
</feature>
<dbReference type="RefSeq" id="XP_004181962.1">
    <property type="nucleotide sequence ID" value="XM_004181914.1"/>
</dbReference>
<dbReference type="FunCoup" id="I2H7U1">
    <property type="interactions" value="849"/>
</dbReference>
<dbReference type="InterPro" id="IPR011992">
    <property type="entry name" value="EF-hand-dom_pair"/>
</dbReference>
<dbReference type="PROSITE" id="PS00018">
    <property type="entry name" value="EF_HAND_1"/>
    <property type="match status" value="3"/>
</dbReference>
<accession>I2H7U1</accession>
<dbReference type="FunFam" id="1.10.238.10:FF:000527">
    <property type="entry name" value="Calmodulin-3"/>
    <property type="match status" value="1"/>
</dbReference>
<dbReference type="Proteomes" id="UP000002866">
    <property type="component" value="Chromosome 8"/>
</dbReference>
<evidence type="ECO:0000256" key="1">
    <source>
        <dbReference type="ARBA" id="ARBA00022737"/>
    </source>
</evidence>
<dbReference type="EMBL" id="HE806323">
    <property type="protein sequence ID" value="CCH62443.1"/>
    <property type="molecule type" value="Genomic_DNA"/>
</dbReference>
<dbReference type="GeneID" id="14497600"/>
<dbReference type="KEGG" id="tbl:TBLA_0H01560"/>
<dbReference type="GO" id="GO:0016460">
    <property type="term" value="C:myosin II complex"/>
    <property type="evidence" value="ECO:0007669"/>
    <property type="project" value="TreeGrafter"/>
</dbReference>
<sequence length="147" mass="16686">MVPQLTQEQIEEYREIFNLFDKDHSGSISGSELTSVMRSLGLKPTESEVTDLMNEIDLDGNHQIEFDEFLVLMSRQQKSNDSKEELLEAFKVFDVNGDGYISRSELKQVLTSIGENLSEQEIDDMMKEVGDGKGRIDINQFAAMLSK</sequence>
<keyword evidence="1" id="KW-0677">Repeat</keyword>
<dbReference type="InParanoid" id="I2H7U1"/>
<keyword evidence="5" id="KW-1185">Reference proteome</keyword>
<dbReference type="PANTHER" id="PTHR23048:SF0">
    <property type="entry name" value="CALMODULIN LIKE 3"/>
    <property type="match status" value="1"/>
</dbReference>
<dbReference type="InterPro" id="IPR050230">
    <property type="entry name" value="CALM/Myosin/TropC-like"/>
</dbReference>
<dbReference type="SMART" id="SM00054">
    <property type="entry name" value="EFh"/>
    <property type="match status" value="3"/>
</dbReference>
<dbReference type="Gene3D" id="1.10.238.10">
    <property type="entry name" value="EF-hand"/>
    <property type="match status" value="1"/>
</dbReference>
<evidence type="ECO:0000313" key="4">
    <source>
        <dbReference type="EMBL" id="CCH62443.1"/>
    </source>
</evidence>
<feature type="domain" description="EF-hand" evidence="3">
    <location>
        <begin position="8"/>
        <end position="43"/>
    </location>
</feature>
<evidence type="ECO:0000256" key="2">
    <source>
        <dbReference type="ARBA" id="ARBA00022837"/>
    </source>
</evidence>
<dbReference type="STRING" id="1071380.I2H7U1"/>
<organism evidence="4 5">
    <name type="scientific">Henningerozyma blattae (strain ATCC 34711 / CBS 6284 / DSM 70876 / NBRC 10599 / NRRL Y-10934 / UCD 77-7)</name>
    <name type="common">Yeast</name>
    <name type="synonym">Tetrapisispora blattae</name>
    <dbReference type="NCBI Taxonomy" id="1071380"/>
    <lineage>
        <taxon>Eukaryota</taxon>
        <taxon>Fungi</taxon>
        <taxon>Dikarya</taxon>
        <taxon>Ascomycota</taxon>
        <taxon>Saccharomycotina</taxon>
        <taxon>Saccharomycetes</taxon>
        <taxon>Saccharomycetales</taxon>
        <taxon>Saccharomycetaceae</taxon>
        <taxon>Henningerozyma</taxon>
    </lineage>
</organism>
<name>I2H7U1_HENB6</name>
<dbReference type="Pfam" id="PF13499">
    <property type="entry name" value="EF-hand_7"/>
    <property type="match status" value="2"/>
</dbReference>
<dbReference type="InterPro" id="IPR002048">
    <property type="entry name" value="EF_hand_dom"/>
</dbReference>
<keyword evidence="2" id="KW-0106">Calcium</keyword>
<dbReference type="HOGENOM" id="CLU_061288_2_0_1"/>
<gene>
    <name evidence="4" type="primary">TBLA0H01560</name>
    <name evidence="4" type="ORF">TBLA_0H01560</name>
</gene>
<proteinExistence type="predicted"/>
<dbReference type="AlphaFoldDB" id="I2H7U1"/>
<feature type="domain" description="EF-hand" evidence="3">
    <location>
        <begin position="44"/>
        <end position="79"/>
    </location>
</feature>
<evidence type="ECO:0000313" key="5">
    <source>
        <dbReference type="Proteomes" id="UP000002866"/>
    </source>
</evidence>
<dbReference type="OMA" id="RIDCESI"/>